<name>A0A645JDL1_9ZZZZ</name>
<dbReference type="EMBL" id="VSSQ01137660">
    <property type="protein sequence ID" value="MPN61272.1"/>
    <property type="molecule type" value="Genomic_DNA"/>
</dbReference>
<sequence>MILLRKRLEVHARDIVAAYVAPAACGYCTVHYRKRSVGNYHVGVGLELEPKSRAGRARAVRRVEREHARS</sequence>
<organism evidence="1">
    <name type="scientific">bioreactor metagenome</name>
    <dbReference type="NCBI Taxonomy" id="1076179"/>
    <lineage>
        <taxon>unclassified sequences</taxon>
        <taxon>metagenomes</taxon>
        <taxon>ecological metagenomes</taxon>
    </lineage>
</organism>
<protein>
    <submittedName>
        <fullName evidence="1">Uncharacterized protein</fullName>
    </submittedName>
</protein>
<reference evidence="1" key="1">
    <citation type="submission" date="2019-08" db="EMBL/GenBank/DDBJ databases">
        <authorList>
            <person name="Kucharzyk K."/>
            <person name="Murdoch R.W."/>
            <person name="Higgins S."/>
            <person name="Loffler F."/>
        </authorList>
    </citation>
    <scope>NUCLEOTIDE SEQUENCE</scope>
</reference>
<proteinExistence type="predicted"/>
<accession>A0A645JDL1</accession>
<comment type="caution">
    <text evidence="1">The sequence shown here is derived from an EMBL/GenBank/DDBJ whole genome shotgun (WGS) entry which is preliminary data.</text>
</comment>
<evidence type="ECO:0000313" key="1">
    <source>
        <dbReference type="EMBL" id="MPN61272.1"/>
    </source>
</evidence>
<gene>
    <name evidence="1" type="ORF">SDC9_209007</name>
</gene>
<dbReference type="AlphaFoldDB" id="A0A645JDL1"/>